<keyword evidence="5 6" id="KW-0472">Membrane</keyword>
<proteinExistence type="predicted"/>
<dbReference type="Proteomes" id="UP000293874">
    <property type="component" value="Unassembled WGS sequence"/>
</dbReference>
<feature type="transmembrane region" description="Helical" evidence="6">
    <location>
        <begin position="744"/>
        <end position="768"/>
    </location>
</feature>
<feature type="transmembrane region" description="Helical" evidence="6">
    <location>
        <begin position="233"/>
        <end position="251"/>
    </location>
</feature>
<gene>
    <name evidence="8" type="ORF">EV199_1782</name>
</gene>
<dbReference type="RefSeq" id="WP_130540240.1">
    <property type="nucleotide sequence ID" value="NZ_CP042431.1"/>
</dbReference>
<reference evidence="8 9" key="1">
    <citation type="submission" date="2019-02" db="EMBL/GenBank/DDBJ databases">
        <title>Genomic Encyclopedia of Type Strains, Phase IV (KMG-IV): sequencing the most valuable type-strain genomes for metagenomic binning, comparative biology and taxonomic classification.</title>
        <authorList>
            <person name="Goeker M."/>
        </authorList>
    </citation>
    <scope>NUCLEOTIDE SEQUENCE [LARGE SCALE GENOMIC DNA]</scope>
    <source>
        <strain evidence="8 9">DSM 18116</strain>
    </source>
</reference>
<evidence type="ECO:0000256" key="3">
    <source>
        <dbReference type="ARBA" id="ARBA00022692"/>
    </source>
</evidence>
<evidence type="ECO:0000256" key="4">
    <source>
        <dbReference type="ARBA" id="ARBA00022989"/>
    </source>
</evidence>
<dbReference type="GO" id="GO:0005886">
    <property type="term" value="C:plasma membrane"/>
    <property type="evidence" value="ECO:0007669"/>
    <property type="project" value="UniProtKB-SubCell"/>
</dbReference>
<evidence type="ECO:0000256" key="5">
    <source>
        <dbReference type="ARBA" id="ARBA00023136"/>
    </source>
</evidence>
<evidence type="ECO:0000259" key="7">
    <source>
        <dbReference type="Pfam" id="PF09822"/>
    </source>
</evidence>
<dbReference type="Pfam" id="PF09822">
    <property type="entry name" value="ABC_transp_aux"/>
    <property type="match status" value="1"/>
</dbReference>
<dbReference type="InterPro" id="IPR019196">
    <property type="entry name" value="ABC_transp_unknown"/>
</dbReference>
<sequence length="773" mass="88622">MKIYLKIARAELRYLFYSPVAWFVLLVFYTFAAYLFFFPQESKTIVQEEILDTTLDWMGVAPGLYGDMIGPIVKQLTDNLYLFIPLLTMGVINRETTSGSIKLLYSSPIRTREIVLGKYLGMVCFNAFLLLGFGVVLATASFTISDPETGWMISALFGMFLIANAYTAIGIFISSLTNYQIVAAALTFVVFFAMNQLSGLWQQYDLVRDLTYSFSLKTKAIMLLRGMLTSRDIIYFLLIAALFLFFTLIRLKSMQESKTRKLVFSRYALAFLAVVMLSYLSSRPGYILYHDLTKNKNNTLHPVLQDVVKKLDGSPLTVTLYANLFHPRAYAALPQNRVNYFLDLWEEYIRFYPNLKFKFEYYYDINEGDSSLYKKYPGKSMDEIAAIRCEILDIRKSLFKKPSEMKNMAELRDEELRMLMELDYKGRKTILRAFDDGKTWPKEENIAGSLMRLVRDNDVKTTFLTGHIERSPYRFTPKDFGGMVTNKDFRNSLINKGVDADTISIADKEIPDNLDLLVVADPRTPYNEAELNRLSKYIDAGGNAIVLTEPGRQQFLDPILKKLGVQVDHGTIVRIDKDEKPTIFSNRFTDEANLMADELYWQYYNWYRKWYLGGWAMNDGAASLNVEPVNGFKPTPILIMPGDQNTWIENGLFVVDSAAPVFSEQEGDIRKPAYNIVVSLTRTINNKEQRIIVAGDADFMNTKRVPQGKIWQALYSWGLNNQYPVYANKRMPPDRFFSISNKTAGILLGIYVYLIPAALLLIAAIILVRRKRK</sequence>
<name>A0A4Q7N4H0_9BACT</name>
<dbReference type="AlphaFoldDB" id="A0A4Q7N4H0"/>
<evidence type="ECO:0000256" key="1">
    <source>
        <dbReference type="ARBA" id="ARBA00004651"/>
    </source>
</evidence>
<comment type="caution">
    <text evidence="8">The sequence shown here is derived from an EMBL/GenBank/DDBJ whole genome shotgun (WGS) entry which is preliminary data.</text>
</comment>
<dbReference type="Pfam" id="PF12679">
    <property type="entry name" value="ABC2_membrane_2"/>
    <property type="match status" value="1"/>
</dbReference>
<organism evidence="8 9">
    <name type="scientific">Pseudobacter ginsenosidimutans</name>
    <dbReference type="NCBI Taxonomy" id="661488"/>
    <lineage>
        <taxon>Bacteria</taxon>
        <taxon>Pseudomonadati</taxon>
        <taxon>Bacteroidota</taxon>
        <taxon>Chitinophagia</taxon>
        <taxon>Chitinophagales</taxon>
        <taxon>Chitinophagaceae</taxon>
        <taxon>Pseudobacter</taxon>
    </lineage>
</organism>
<dbReference type="InterPro" id="IPR051449">
    <property type="entry name" value="ABC-2_transporter_component"/>
</dbReference>
<feature type="transmembrane region" description="Helical" evidence="6">
    <location>
        <begin position="181"/>
        <end position="201"/>
    </location>
</feature>
<protein>
    <submittedName>
        <fullName evidence="8">ABC-2 type transport system permease protein</fullName>
    </submittedName>
</protein>
<keyword evidence="4 6" id="KW-1133">Transmembrane helix</keyword>
<feature type="transmembrane region" description="Helical" evidence="6">
    <location>
        <begin position="119"/>
        <end position="144"/>
    </location>
</feature>
<dbReference type="OrthoDB" id="9794512at2"/>
<dbReference type="GO" id="GO:0140359">
    <property type="term" value="F:ABC-type transporter activity"/>
    <property type="evidence" value="ECO:0007669"/>
    <property type="project" value="InterPro"/>
</dbReference>
<keyword evidence="3 6" id="KW-0812">Transmembrane</keyword>
<evidence type="ECO:0000256" key="6">
    <source>
        <dbReference type="SAM" id="Phobius"/>
    </source>
</evidence>
<feature type="transmembrane region" description="Helical" evidence="6">
    <location>
        <begin position="150"/>
        <end position="174"/>
    </location>
</feature>
<feature type="transmembrane region" description="Helical" evidence="6">
    <location>
        <begin position="263"/>
        <end position="280"/>
    </location>
</feature>
<feature type="transmembrane region" description="Helical" evidence="6">
    <location>
        <begin position="20"/>
        <end position="38"/>
    </location>
</feature>
<feature type="domain" description="ABC-type uncharacterised transport system" evidence="7">
    <location>
        <begin position="463"/>
        <end position="587"/>
    </location>
</feature>
<evidence type="ECO:0000256" key="2">
    <source>
        <dbReference type="ARBA" id="ARBA00022475"/>
    </source>
</evidence>
<dbReference type="EMBL" id="SGXA01000001">
    <property type="protein sequence ID" value="RZS75906.1"/>
    <property type="molecule type" value="Genomic_DNA"/>
</dbReference>
<dbReference type="PANTHER" id="PTHR30294:SF29">
    <property type="entry name" value="MULTIDRUG ABC TRANSPORTER PERMEASE YBHS-RELATED"/>
    <property type="match status" value="1"/>
</dbReference>
<evidence type="ECO:0000313" key="9">
    <source>
        <dbReference type="Proteomes" id="UP000293874"/>
    </source>
</evidence>
<accession>A0A4Q7N4H0</accession>
<keyword evidence="2" id="KW-1003">Cell membrane</keyword>
<evidence type="ECO:0000313" key="8">
    <source>
        <dbReference type="EMBL" id="RZS75906.1"/>
    </source>
</evidence>
<dbReference type="PANTHER" id="PTHR30294">
    <property type="entry name" value="MEMBRANE COMPONENT OF ABC TRANSPORTER YHHJ-RELATED"/>
    <property type="match status" value="1"/>
</dbReference>
<keyword evidence="9" id="KW-1185">Reference proteome</keyword>
<comment type="subcellular location">
    <subcellularLocation>
        <location evidence="1">Cell membrane</location>
        <topology evidence="1">Multi-pass membrane protein</topology>
    </subcellularLocation>
</comment>